<comment type="caution">
    <text evidence="2">The sequence shown here is derived from an EMBL/GenBank/DDBJ whole genome shotgun (WGS) entry which is preliminary data.</text>
</comment>
<organism evidence="2 3">
    <name type="scientific">Rhizosaccharibacter radicis</name>
    <dbReference type="NCBI Taxonomy" id="2782605"/>
    <lineage>
        <taxon>Bacteria</taxon>
        <taxon>Pseudomonadati</taxon>
        <taxon>Pseudomonadota</taxon>
        <taxon>Alphaproteobacteria</taxon>
        <taxon>Acetobacterales</taxon>
        <taxon>Acetobacteraceae</taxon>
        <taxon>Rhizosaccharibacter</taxon>
    </lineage>
</organism>
<keyword evidence="3" id="KW-1185">Reference proteome</keyword>
<dbReference type="Proteomes" id="UP001524547">
    <property type="component" value="Unassembled WGS sequence"/>
</dbReference>
<protein>
    <recommendedName>
        <fullName evidence="4">Secreted protein</fullName>
    </recommendedName>
</protein>
<accession>A0ABT1VWI4</accession>
<sequence>MPLLGTALLLSGCGHDDKVASLSVTCNGSLVLAGARSVEVNATSGTTSLSFPDPNNPDHTGSLQVEPGRPCTVALQLDKKPDGSS</sequence>
<evidence type="ECO:0008006" key="4">
    <source>
        <dbReference type="Google" id="ProtNLM"/>
    </source>
</evidence>
<dbReference type="EMBL" id="JAMZEJ010000004">
    <property type="protein sequence ID" value="MCQ8240707.1"/>
    <property type="molecule type" value="Genomic_DNA"/>
</dbReference>
<name>A0ABT1VWI4_9PROT</name>
<evidence type="ECO:0000256" key="1">
    <source>
        <dbReference type="SAM" id="MobiDB-lite"/>
    </source>
</evidence>
<dbReference type="RefSeq" id="WP_422919448.1">
    <property type="nucleotide sequence ID" value="NZ_JAMZEJ010000004.1"/>
</dbReference>
<evidence type="ECO:0000313" key="2">
    <source>
        <dbReference type="EMBL" id="MCQ8240707.1"/>
    </source>
</evidence>
<feature type="region of interest" description="Disordered" evidence="1">
    <location>
        <begin position="44"/>
        <end position="69"/>
    </location>
</feature>
<gene>
    <name evidence="2" type="ORF">NFI88_07605</name>
</gene>
<evidence type="ECO:0000313" key="3">
    <source>
        <dbReference type="Proteomes" id="UP001524547"/>
    </source>
</evidence>
<proteinExistence type="predicted"/>
<reference evidence="2 3" key="1">
    <citation type="submission" date="2022-06" db="EMBL/GenBank/DDBJ databases">
        <title>Rhizosaccharibacter gen. nov. sp. nov. KSS12, endophytic bacteria isolated from sugarcane.</title>
        <authorList>
            <person name="Pitiwittayakul N."/>
        </authorList>
    </citation>
    <scope>NUCLEOTIDE SEQUENCE [LARGE SCALE GENOMIC DNA]</scope>
    <source>
        <strain evidence="2 3">KSS12</strain>
    </source>
</reference>